<keyword evidence="2" id="KW-0413">Isomerase</keyword>
<dbReference type="GO" id="GO:0033499">
    <property type="term" value="P:galactose catabolic process via UDP-galactose, Leloir pathway"/>
    <property type="evidence" value="ECO:0007669"/>
    <property type="project" value="TreeGrafter"/>
</dbReference>
<dbReference type="CDD" id="cd09019">
    <property type="entry name" value="galactose_mutarotase_like"/>
    <property type="match status" value="1"/>
</dbReference>
<dbReference type="GO" id="GO:0004034">
    <property type="term" value="F:aldose 1-epimerase activity"/>
    <property type="evidence" value="ECO:0007669"/>
    <property type="project" value="TreeGrafter"/>
</dbReference>
<gene>
    <name evidence="4" type="ORF">GCM10011335_04540</name>
</gene>
<dbReference type="GO" id="GO:0030246">
    <property type="term" value="F:carbohydrate binding"/>
    <property type="evidence" value="ECO:0007669"/>
    <property type="project" value="InterPro"/>
</dbReference>
<evidence type="ECO:0000313" key="4">
    <source>
        <dbReference type="EMBL" id="GGD04818.1"/>
    </source>
</evidence>
<dbReference type="AlphaFoldDB" id="A0A916XSX7"/>
<dbReference type="EMBL" id="BMJJ01000001">
    <property type="protein sequence ID" value="GGD04818.1"/>
    <property type="molecule type" value="Genomic_DNA"/>
</dbReference>
<dbReference type="InterPro" id="IPR014718">
    <property type="entry name" value="GH-type_carb-bd"/>
</dbReference>
<name>A0A916XSX7_9HYPH</name>
<dbReference type="SUPFAM" id="SSF74650">
    <property type="entry name" value="Galactose mutarotase-like"/>
    <property type="match status" value="1"/>
</dbReference>
<evidence type="ECO:0000256" key="1">
    <source>
        <dbReference type="ARBA" id="ARBA00006206"/>
    </source>
</evidence>
<dbReference type="PANTHER" id="PTHR10091:SF0">
    <property type="entry name" value="GALACTOSE MUTAROTASE"/>
    <property type="match status" value="1"/>
</dbReference>
<protein>
    <submittedName>
        <fullName evidence="4">Aldose 1-epimerase</fullName>
    </submittedName>
</protein>
<dbReference type="GO" id="GO:0006006">
    <property type="term" value="P:glucose metabolic process"/>
    <property type="evidence" value="ECO:0007669"/>
    <property type="project" value="TreeGrafter"/>
</dbReference>
<sequence length="316" mass="33594">MITLRSSSLAVEIMTAGASVRSVHLAGIGPSLVVGAHDRAHYGAANRSFLGATIGRHANRIAHGRFEIGGQTFQLSLNEPPHHLHGGLTGFWARDWSLVAASDTQAVLRLEAADGEHGYPGEAVVTATFTLADDTLQIVYQGEVSRPSVMNLTAHLYFNLSGGPTTQDHRLTVAADAYLPVDAGLIPTGEIAPVEGTAFDFRSGRTLSEGPSLVDHNFCLNGGRQAVPRPIARLSSEAGRVAVEIASGEAGLQVYDGAKFDGTILGLDGRAIGRHGAIALEPQAWPDAPNQPLFPASRLDPGQTYRHESHYRFTRL</sequence>
<dbReference type="InterPro" id="IPR047215">
    <property type="entry name" value="Galactose_mutarotase-like"/>
</dbReference>
<evidence type="ECO:0000313" key="5">
    <source>
        <dbReference type="Proteomes" id="UP000613160"/>
    </source>
</evidence>
<dbReference type="InterPro" id="IPR011013">
    <property type="entry name" value="Gal_mutarotase_sf_dom"/>
</dbReference>
<evidence type="ECO:0000256" key="2">
    <source>
        <dbReference type="ARBA" id="ARBA00023235"/>
    </source>
</evidence>
<keyword evidence="5" id="KW-1185">Reference proteome</keyword>
<comment type="caution">
    <text evidence="4">The sequence shown here is derived from an EMBL/GenBank/DDBJ whole genome shotgun (WGS) entry which is preliminary data.</text>
</comment>
<dbReference type="Proteomes" id="UP000613160">
    <property type="component" value="Unassembled WGS sequence"/>
</dbReference>
<accession>A0A916XSX7</accession>
<evidence type="ECO:0000256" key="3">
    <source>
        <dbReference type="ARBA" id="ARBA00023277"/>
    </source>
</evidence>
<reference evidence="4" key="1">
    <citation type="journal article" date="2014" name="Int. J. Syst. Evol. Microbiol.">
        <title>Complete genome sequence of Corynebacterium casei LMG S-19264T (=DSM 44701T), isolated from a smear-ripened cheese.</title>
        <authorList>
            <consortium name="US DOE Joint Genome Institute (JGI-PGF)"/>
            <person name="Walter F."/>
            <person name="Albersmeier A."/>
            <person name="Kalinowski J."/>
            <person name="Ruckert C."/>
        </authorList>
    </citation>
    <scope>NUCLEOTIDE SEQUENCE</scope>
    <source>
        <strain evidence="4">CGMCC 1.15493</strain>
    </source>
</reference>
<reference evidence="4" key="2">
    <citation type="submission" date="2020-09" db="EMBL/GenBank/DDBJ databases">
        <authorList>
            <person name="Sun Q."/>
            <person name="Zhou Y."/>
        </authorList>
    </citation>
    <scope>NUCLEOTIDE SEQUENCE</scope>
    <source>
        <strain evidence="4">CGMCC 1.15493</strain>
    </source>
</reference>
<dbReference type="Pfam" id="PF01263">
    <property type="entry name" value="Aldose_epim"/>
    <property type="match status" value="1"/>
</dbReference>
<dbReference type="PANTHER" id="PTHR10091">
    <property type="entry name" value="ALDOSE-1-EPIMERASE"/>
    <property type="match status" value="1"/>
</dbReference>
<dbReference type="InterPro" id="IPR008183">
    <property type="entry name" value="Aldose_1/G6P_1-epimerase"/>
</dbReference>
<keyword evidence="3" id="KW-0119">Carbohydrate metabolism</keyword>
<proteinExistence type="inferred from homology"/>
<comment type="similarity">
    <text evidence="1">Belongs to the aldose epimerase family.</text>
</comment>
<organism evidence="4 5">
    <name type="scientific">Aureimonas glaciei</name>
    <dbReference type="NCBI Taxonomy" id="1776957"/>
    <lineage>
        <taxon>Bacteria</taxon>
        <taxon>Pseudomonadati</taxon>
        <taxon>Pseudomonadota</taxon>
        <taxon>Alphaproteobacteria</taxon>
        <taxon>Hyphomicrobiales</taxon>
        <taxon>Aurantimonadaceae</taxon>
        <taxon>Aureimonas</taxon>
    </lineage>
</organism>
<dbReference type="Gene3D" id="2.70.98.10">
    <property type="match status" value="1"/>
</dbReference>